<evidence type="ECO:0000313" key="3">
    <source>
        <dbReference type="Proteomes" id="UP001291623"/>
    </source>
</evidence>
<dbReference type="Proteomes" id="UP001291623">
    <property type="component" value="Unassembled WGS sequence"/>
</dbReference>
<reference evidence="2" key="1">
    <citation type="submission" date="2023-12" db="EMBL/GenBank/DDBJ databases">
        <title>Genome assembly of Anisodus tanguticus.</title>
        <authorList>
            <person name="Wang Y.-J."/>
        </authorList>
    </citation>
    <scope>NUCLEOTIDE SEQUENCE</scope>
    <source>
        <strain evidence="2">KB-2021</strain>
        <tissue evidence="2">Leaf</tissue>
    </source>
</reference>
<protein>
    <submittedName>
        <fullName evidence="2">Uncharacterized protein</fullName>
    </submittedName>
</protein>
<evidence type="ECO:0000313" key="2">
    <source>
        <dbReference type="EMBL" id="KAK4380030.1"/>
    </source>
</evidence>
<feature type="region of interest" description="Disordered" evidence="1">
    <location>
        <begin position="55"/>
        <end position="75"/>
    </location>
</feature>
<organism evidence="2 3">
    <name type="scientific">Anisodus tanguticus</name>
    <dbReference type="NCBI Taxonomy" id="243964"/>
    <lineage>
        <taxon>Eukaryota</taxon>
        <taxon>Viridiplantae</taxon>
        <taxon>Streptophyta</taxon>
        <taxon>Embryophyta</taxon>
        <taxon>Tracheophyta</taxon>
        <taxon>Spermatophyta</taxon>
        <taxon>Magnoliopsida</taxon>
        <taxon>eudicotyledons</taxon>
        <taxon>Gunneridae</taxon>
        <taxon>Pentapetalae</taxon>
        <taxon>asterids</taxon>
        <taxon>lamiids</taxon>
        <taxon>Solanales</taxon>
        <taxon>Solanaceae</taxon>
        <taxon>Solanoideae</taxon>
        <taxon>Hyoscyameae</taxon>
        <taxon>Anisodus</taxon>
    </lineage>
</organism>
<name>A0AAE1T246_9SOLA</name>
<dbReference type="AlphaFoldDB" id="A0AAE1T246"/>
<accession>A0AAE1T246</accession>
<gene>
    <name evidence="2" type="ORF">RND71_001892</name>
</gene>
<proteinExistence type="predicted"/>
<evidence type="ECO:0000256" key="1">
    <source>
        <dbReference type="SAM" id="MobiDB-lite"/>
    </source>
</evidence>
<dbReference type="EMBL" id="JAVYJV010000001">
    <property type="protein sequence ID" value="KAK4380030.1"/>
    <property type="molecule type" value="Genomic_DNA"/>
</dbReference>
<sequence length="185" mass="20779">MSPRGLYRIACLSSRNSKRRRIHRRGGPRNESPFLRGTERESTFIIISDSKARDEKTISSFPDHGSQKGSDQRKKAGLVPFRRPPFIYLDVKVRQAPGKSRFSPNSISAGILLLRGLDPSANYSLLCFPRRAFGEEHCFEGEKELLKTQSLEATGVLSSNDACGMSHSHPKWCPDSAWLVGKRFT</sequence>
<keyword evidence="3" id="KW-1185">Reference proteome</keyword>
<comment type="caution">
    <text evidence="2">The sequence shown here is derived from an EMBL/GenBank/DDBJ whole genome shotgun (WGS) entry which is preliminary data.</text>
</comment>